<dbReference type="Gene3D" id="3.40.50.2300">
    <property type="match status" value="2"/>
</dbReference>
<dbReference type="PANTHER" id="PTHR30146:SF109">
    <property type="entry name" value="HTH-TYPE TRANSCRIPTIONAL REGULATOR GALS"/>
    <property type="match status" value="1"/>
</dbReference>
<dbReference type="RefSeq" id="WP_117154021.1">
    <property type="nucleotide sequence ID" value="NZ_BMLG01000005.1"/>
</dbReference>
<dbReference type="CDD" id="cd06267">
    <property type="entry name" value="PBP1_LacI_sugar_binding-like"/>
    <property type="match status" value="1"/>
</dbReference>
<dbReference type="SUPFAM" id="SSF53822">
    <property type="entry name" value="Periplasmic binding protein-like I"/>
    <property type="match status" value="1"/>
</dbReference>
<evidence type="ECO:0000313" key="5">
    <source>
        <dbReference type="EMBL" id="GGM28810.1"/>
    </source>
</evidence>
<dbReference type="InterPro" id="IPR028082">
    <property type="entry name" value="Peripla_BP_I"/>
</dbReference>
<keyword evidence="2" id="KW-0238">DNA-binding</keyword>
<gene>
    <name evidence="5" type="ORF">GCM10011351_13510</name>
</gene>
<dbReference type="Pfam" id="PF00356">
    <property type="entry name" value="LacI"/>
    <property type="match status" value="1"/>
</dbReference>
<dbReference type="PROSITE" id="PS00356">
    <property type="entry name" value="HTH_LACI_1"/>
    <property type="match status" value="1"/>
</dbReference>
<dbReference type="InterPro" id="IPR046335">
    <property type="entry name" value="LacI/GalR-like_sensor"/>
</dbReference>
<dbReference type="InterPro" id="IPR000843">
    <property type="entry name" value="HTH_LacI"/>
</dbReference>
<dbReference type="InterPro" id="IPR010982">
    <property type="entry name" value="Lambda_DNA-bd_dom_sf"/>
</dbReference>
<evidence type="ECO:0000259" key="4">
    <source>
        <dbReference type="PROSITE" id="PS50932"/>
    </source>
</evidence>
<keyword evidence="6" id="KW-1185">Reference proteome</keyword>
<dbReference type="SUPFAM" id="SSF47413">
    <property type="entry name" value="lambda repressor-like DNA-binding domains"/>
    <property type="match status" value="1"/>
</dbReference>
<name>A0A917TM69_9BACI</name>
<comment type="caution">
    <text evidence="5">The sequence shown here is derived from an EMBL/GenBank/DDBJ whole genome shotgun (WGS) entry which is preliminary data.</text>
</comment>
<dbReference type="GO" id="GO:0003700">
    <property type="term" value="F:DNA-binding transcription factor activity"/>
    <property type="evidence" value="ECO:0007669"/>
    <property type="project" value="TreeGrafter"/>
</dbReference>
<dbReference type="AlphaFoldDB" id="A0A917TM69"/>
<feature type="domain" description="HTH lacI-type" evidence="4">
    <location>
        <begin position="3"/>
        <end position="57"/>
    </location>
</feature>
<dbReference type="Gene3D" id="1.10.260.40">
    <property type="entry name" value="lambda repressor-like DNA-binding domains"/>
    <property type="match status" value="1"/>
</dbReference>
<dbReference type="CDD" id="cd01392">
    <property type="entry name" value="HTH_LacI"/>
    <property type="match status" value="1"/>
</dbReference>
<evidence type="ECO:0000256" key="2">
    <source>
        <dbReference type="ARBA" id="ARBA00023125"/>
    </source>
</evidence>
<accession>A0A917TM69</accession>
<evidence type="ECO:0000313" key="6">
    <source>
        <dbReference type="Proteomes" id="UP000618460"/>
    </source>
</evidence>
<reference evidence="5" key="1">
    <citation type="journal article" date="2014" name="Int. J. Syst. Evol. Microbiol.">
        <title>Complete genome sequence of Corynebacterium casei LMG S-19264T (=DSM 44701T), isolated from a smear-ripened cheese.</title>
        <authorList>
            <consortium name="US DOE Joint Genome Institute (JGI-PGF)"/>
            <person name="Walter F."/>
            <person name="Albersmeier A."/>
            <person name="Kalinowski J."/>
            <person name="Ruckert C."/>
        </authorList>
    </citation>
    <scope>NUCLEOTIDE SEQUENCE</scope>
    <source>
        <strain evidence="5">CGMCC 1.6333</strain>
    </source>
</reference>
<keyword evidence="3" id="KW-0804">Transcription</keyword>
<dbReference type="OrthoDB" id="9775106at2"/>
<reference evidence="5" key="2">
    <citation type="submission" date="2020-09" db="EMBL/GenBank/DDBJ databases">
        <authorList>
            <person name="Sun Q."/>
            <person name="Zhou Y."/>
        </authorList>
    </citation>
    <scope>NUCLEOTIDE SEQUENCE</scope>
    <source>
        <strain evidence="5">CGMCC 1.6333</strain>
    </source>
</reference>
<dbReference type="PRINTS" id="PR00036">
    <property type="entry name" value="HTHLACI"/>
</dbReference>
<evidence type="ECO:0000256" key="3">
    <source>
        <dbReference type="ARBA" id="ARBA00023163"/>
    </source>
</evidence>
<dbReference type="GO" id="GO:0000976">
    <property type="term" value="F:transcription cis-regulatory region binding"/>
    <property type="evidence" value="ECO:0007669"/>
    <property type="project" value="TreeGrafter"/>
</dbReference>
<keyword evidence="1" id="KW-0805">Transcription regulation</keyword>
<organism evidence="5 6">
    <name type="scientific">Paraliobacillus quinghaiensis</name>
    <dbReference type="NCBI Taxonomy" id="470815"/>
    <lineage>
        <taxon>Bacteria</taxon>
        <taxon>Bacillati</taxon>
        <taxon>Bacillota</taxon>
        <taxon>Bacilli</taxon>
        <taxon>Bacillales</taxon>
        <taxon>Bacillaceae</taxon>
        <taxon>Paraliobacillus</taxon>
    </lineage>
</organism>
<dbReference type="SMART" id="SM00354">
    <property type="entry name" value="HTH_LACI"/>
    <property type="match status" value="1"/>
</dbReference>
<proteinExistence type="predicted"/>
<sequence>MNLTISDIAKLAGVSKATVSKVINNYHGVNEKTKKKVIDIINDTGYSPTFSAKSLATKKSNLIGVIYAGKIDVDFTHPFFNKVISTFKREVGLLGYDILMFANEQFKQDDGSYLDRCRHFSVDGCLIIAGDEIEGTIDELVKSEIPCVGIDIELNGPNSCYVTTDNEKLSAKIVEHFHKNNFRNIAYIGGGKDSFVSTSRKKGFIKMMNHYSLPLVEHWIESGDFFDKSGYQAMNRILDQKPYPQAVFAISDYMALGAIKAINERGLKVPEDIAIAGCDEIDASRYSSPNLTTMSQDKEKIGKLSAKMLQDLINECEVEPYFVDSKLIARKSCGSEIGINELKTL</sequence>
<dbReference type="PANTHER" id="PTHR30146">
    <property type="entry name" value="LACI-RELATED TRANSCRIPTIONAL REPRESSOR"/>
    <property type="match status" value="1"/>
</dbReference>
<evidence type="ECO:0000256" key="1">
    <source>
        <dbReference type="ARBA" id="ARBA00023015"/>
    </source>
</evidence>
<dbReference type="PROSITE" id="PS50932">
    <property type="entry name" value="HTH_LACI_2"/>
    <property type="match status" value="1"/>
</dbReference>
<protein>
    <submittedName>
        <fullName evidence="5">LacI family transcriptional regulator</fullName>
    </submittedName>
</protein>
<dbReference type="Proteomes" id="UP000618460">
    <property type="component" value="Unassembled WGS sequence"/>
</dbReference>
<dbReference type="Pfam" id="PF13377">
    <property type="entry name" value="Peripla_BP_3"/>
    <property type="match status" value="1"/>
</dbReference>
<dbReference type="EMBL" id="BMLG01000005">
    <property type="protein sequence ID" value="GGM28810.1"/>
    <property type="molecule type" value="Genomic_DNA"/>
</dbReference>